<sequence length="1255" mass="136132">MDVESGATGDMEPKSLIKLQAPDHLVSYYKLFTFADAADYVLMLMGTICAIGSGISIPIQTLIFGELIDAFGASEDNKANIVHQVSKVSLKYVYLAVGAGAAAFFQVLCWTVTGERQSARIRSLYLKTILRQDVGFFDQECKTGEIVEHMCGDTVMIQDAMGEKVGKFIQVILTFVGGFVVSFSQGWLLSLVLVCSVPPLAMSAIFMTLVVAKLVSTGQAAYSVGAAVVEQTVTSIRTVASFTGEKQAISMYDRCLRKAYKVEVQQSLVAGVGSGAFMFCVFCCYSLAIWFGGKMIIEHGYSGGQVTNIMIAIFISSFSLGQASPCWTAFASGRVVASKLFQVIDRKSQIDPYDTNGQKLDHIRGDIELRNVTFSYPTRPDENILNGLSLIISSGTTTALVGQSGSGKSTIISLIERFYDPQQGEVCIDGINIREYQLRWLRSKIGLVSQEPVLFTSTIKDNIAYGKDGATLDEIKAASELSNAAKFIAKFPQGLDTMVGDHGTQMSGGQKQRIAIARAILKDPRILLLDEATSSLDAESERVVQEALDKIMVNRTTVIVAHRLTTIKNSDIIEVIHDGKIVERGSHSELLQEPEGAYCKLVRLQELRKYSEREEGGDQEITNVVSGIHSSERISILSGSSPNYNDDCSYSRLPLNTNATSGFEEARPDSNFSLVRLAYMNKPEIPVIILGSIAAVVSGVILPTFGYLLSVILKAFFKPAKELHKNTDFWALILLALGLANLIATPFRTYFFGVAGCKLVRRIRLKCFEKVVQMEISWFDKTENSSGLIGAKLSADAASVRGLVGDNLSLLVQNTASALCGLIIAFMGNAQLACIVLLLLALIGLNGYVQIKLVSRFTTDAKKQYEDACVVASDAVGSIRTVASFCAEDKVMKLYEKTCEGPRRAGIKIGFASSAAFGSSFFLLFLVYATSFYFGARFIDSGKTTFPKVFQVFLGLSMAAMGVTQSGSVVPDSGKAKTAAASVFALLDQESKIDYTDESGTTLSDVKGDIKFSHVSFWYPSRPDLQIFTDLCLEIHYGQTVALVGESGSGKSTLISLLLRFYDVDSGQIWFDGVEIQRLKVKWLRQQMGLVSQEPVLFNDTIRANIAYGKEGNATEAEVLAAAELANAHKFISALPQGYDTNVGEKGIQLSVGQKQRVAIARAMVSDPKVLLLDEATSALDAESEKAVQDALDRVIVHRTAVVVAHNLPTIQGADVIAVVKNGVIAEKGKHEELINRKDGIYASLVALRTSASPS</sequence>
<dbReference type="EMBL" id="CM042033">
    <property type="protein sequence ID" value="KAI3774824.1"/>
    <property type="molecule type" value="Genomic_DNA"/>
</dbReference>
<accession>A0ACB9FUE0</accession>
<name>A0ACB9FUE0_9ASTR</name>
<keyword evidence="2" id="KW-1185">Reference proteome</keyword>
<evidence type="ECO:0000313" key="1">
    <source>
        <dbReference type="EMBL" id="KAI3774824.1"/>
    </source>
</evidence>
<comment type="caution">
    <text evidence="1">The sequence shown here is derived from an EMBL/GenBank/DDBJ whole genome shotgun (WGS) entry which is preliminary data.</text>
</comment>
<dbReference type="Proteomes" id="UP001056120">
    <property type="component" value="Linkage Group LG16"/>
</dbReference>
<protein>
    <submittedName>
        <fullName evidence="1">Uncharacterized protein</fullName>
    </submittedName>
</protein>
<reference evidence="1 2" key="2">
    <citation type="journal article" date="2022" name="Mol. Ecol. Resour.">
        <title>The genomes of chicory, endive, great burdock and yacon provide insights into Asteraceae paleo-polyploidization history and plant inulin production.</title>
        <authorList>
            <person name="Fan W."/>
            <person name="Wang S."/>
            <person name="Wang H."/>
            <person name="Wang A."/>
            <person name="Jiang F."/>
            <person name="Liu H."/>
            <person name="Zhao H."/>
            <person name="Xu D."/>
            <person name="Zhang Y."/>
        </authorList>
    </citation>
    <scope>NUCLEOTIDE SEQUENCE [LARGE SCALE GENOMIC DNA]</scope>
    <source>
        <strain evidence="2">cv. Yunnan</strain>
        <tissue evidence="1">Leaves</tissue>
    </source>
</reference>
<evidence type="ECO:0000313" key="2">
    <source>
        <dbReference type="Proteomes" id="UP001056120"/>
    </source>
</evidence>
<gene>
    <name evidence="1" type="ORF">L1987_49386</name>
</gene>
<proteinExistence type="predicted"/>
<reference evidence="2" key="1">
    <citation type="journal article" date="2022" name="Mol. Ecol. Resour.">
        <title>The genomes of chicory, endive, great burdock and yacon provide insights into Asteraceae palaeo-polyploidization history and plant inulin production.</title>
        <authorList>
            <person name="Fan W."/>
            <person name="Wang S."/>
            <person name="Wang H."/>
            <person name="Wang A."/>
            <person name="Jiang F."/>
            <person name="Liu H."/>
            <person name="Zhao H."/>
            <person name="Xu D."/>
            <person name="Zhang Y."/>
        </authorList>
    </citation>
    <scope>NUCLEOTIDE SEQUENCE [LARGE SCALE GENOMIC DNA]</scope>
    <source>
        <strain evidence="2">cv. Yunnan</strain>
    </source>
</reference>
<organism evidence="1 2">
    <name type="scientific">Smallanthus sonchifolius</name>
    <dbReference type="NCBI Taxonomy" id="185202"/>
    <lineage>
        <taxon>Eukaryota</taxon>
        <taxon>Viridiplantae</taxon>
        <taxon>Streptophyta</taxon>
        <taxon>Embryophyta</taxon>
        <taxon>Tracheophyta</taxon>
        <taxon>Spermatophyta</taxon>
        <taxon>Magnoliopsida</taxon>
        <taxon>eudicotyledons</taxon>
        <taxon>Gunneridae</taxon>
        <taxon>Pentapetalae</taxon>
        <taxon>asterids</taxon>
        <taxon>campanulids</taxon>
        <taxon>Asterales</taxon>
        <taxon>Asteraceae</taxon>
        <taxon>Asteroideae</taxon>
        <taxon>Heliantheae alliance</taxon>
        <taxon>Millerieae</taxon>
        <taxon>Smallanthus</taxon>
    </lineage>
</organism>